<sequence length="959" mass="106591">MRPAVASIFGTADALALLDFGYAKRAPDAVFMWYDVKKAKKEAFAKRVLYQKSISTVGRFEAKFVNTEFISRQRSIHFFPYRLFAGTYLHFLYCTMASDARSIRSSRGVQIVEDEDEGPPTRTRPSLRINSEPDETSSLLESVTDAPSRSYKTAPLTPRTTASRPRASRIQSSASPSILRTNRTQSFVQRLSTALTRLEDRGPDWAIATDQAYHKQWYDQFTSTDWVNDAVKEAFRIKELRARKDIRGRLALLYDASQGWLLAAIVGALTAGVAFFVDVSESVLFDFKNGYCGNGWYFSRRKCCLSDVSEEFCSSWRTWGEGDRNETWAGMFGGYTVFISATVLFAMCASAITMATRTDLPSSIRISALDEDLGANRAGDEMKKDGRPALRQYYTAAGSGVAEVKVILSGFVMHGYLGFRTLFMKTIGLVLSVASGMSLGKEGPYVHIATCIGNICCRLFPKYNSNDAKRREVLSASAAAGVAVAFGAPLGGVLFSLEEVSYYFPPKTLFRTFFCCIVAAISLKFLDPYGTSKIVMFEVRYETRWHGFEIVAFTILGALGGLFGAFFIKASRFWATTFRKVKFIKQNPTAEVFVVALITGIICFWNRYTRLPVTELLFELAKPCSRNPNDDWRLCPLVEDIPDTIKELGIALVIKTFLTIITFGTKVPAGVYVPTMVIGGIIGHMVGLALQYLHLTQPDHFLFQTCPTEGHFPCVVPGVYALVTAGAAMCGVTRLSVTLVVILFELTGSLDYVLPFSLAVMVSKWVSDWVEPLSIYDLLTDLNGYPYLDAKMAPIFTSELSDIISSLPPQRIIDVSNSPLVPAVELRRKLHSLQASGELDGGLPLLRDGILVGLIPAPELEYALDGLKNEATDLCLMETEDGYHDYESEDGTRMLTDFTAYVDPAPIALEIRSPMELVYELFVKLGLRFLCITQEGQFAGMVHKKDLLKYLKNMEPHSH</sequence>
<dbReference type="PANTHER" id="PTHR45711:SF3">
    <property type="entry name" value="CLC CHANNEL"/>
    <property type="match status" value="1"/>
</dbReference>
<dbReference type="GO" id="GO:0005247">
    <property type="term" value="F:voltage-gated chloride channel activity"/>
    <property type="evidence" value="ECO:0007669"/>
    <property type="project" value="TreeGrafter"/>
</dbReference>
<proteinExistence type="inferred from homology"/>
<evidence type="ECO:0000256" key="2">
    <source>
        <dbReference type="ARBA" id="ARBA00022448"/>
    </source>
</evidence>
<dbReference type="Gene3D" id="3.90.1280.20">
    <property type="match status" value="1"/>
</dbReference>
<evidence type="ECO:0000256" key="5">
    <source>
        <dbReference type="ARBA" id="ARBA00023065"/>
    </source>
</evidence>
<name>A0A437A3C5_ARTFL</name>
<feature type="transmembrane region" description="Helical" evidence="9">
    <location>
        <begin position="445"/>
        <end position="461"/>
    </location>
</feature>
<gene>
    <name evidence="12" type="ORF">DFL_003971</name>
</gene>
<evidence type="ECO:0000313" key="12">
    <source>
        <dbReference type="EMBL" id="RVD85658.1"/>
    </source>
</evidence>
<dbReference type="AlphaFoldDB" id="A0A437A3C5"/>
<dbReference type="CDD" id="cd03684">
    <property type="entry name" value="ClC_3_like"/>
    <property type="match status" value="1"/>
</dbReference>
<evidence type="ECO:0000256" key="8">
    <source>
        <dbReference type="PROSITE-ProRule" id="PRU00703"/>
    </source>
</evidence>
<comment type="caution">
    <text evidence="9">Lacks conserved residue(s) required for the propagation of feature annotation.</text>
</comment>
<dbReference type="VEuPathDB" id="FungiDB:DFL_003971"/>
<dbReference type="InterPro" id="IPR000644">
    <property type="entry name" value="CBS_dom"/>
</dbReference>
<comment type="subcellular location">
    <subcellularLocation>
        <location evidence="1 9">Membrane</location>
        <topology evidence="1 9">Multi-pass membrane protein</topology>
    </subcellularLocation>
</comment>
<evidence type="ECO:0000259" key="11">
    <source>
        <dbReference type="PROSITE" id="PS51371"/>
    </source>
</evidence>
<dbReference type="Proteomes" id="UP000283090">
    <property type="component" value="Unassembled WGS sequence"/>
</dbReference>
<dbReference type="PANTHER" id="PTHR45711">
    <property type="entry name" value="CHLORIDE CHANNEL PROTEIN"/>
    <property type="match status" value="1"/>
</dbReference>
<keyword evidence="7 9" id="KW-0868">Chloride</keyword>
<accession>A0A437A3C5</accession>
<comment type="caution">
    <text evidence="12">The sequence shown here is derived from an EMBL/GenBank/DDBJ whole genome shotgun (WGS) entry which is preliminary data.</text>
</comment>
<feature type="compositionally biased region" description="Polar residues" evidence="10">
    <location>
        <begin position="136"/>
        <end position="151"/>
    </location>
</feature>
<keyword evidence="5 9" id="KW-0406">Ion transport</keyword>
<feature type="transmembrane region" description="Helical" evidence="9">
    <location>
        <begin position="719"/>
        <end position="744"/>
    </location>
</feature>
<dbReference type="Pfam" id="PF00654">
    <property type="entry name" value="Voltage_CLC"/>
    <property type="match status" value="1"/>
</dbReference>
<evidence type="ECO:0000256" key="7">
    <source>
        <dbReference type="ARBA" id="ARBA00023214"/>
    </source>
</evidence>
<dbReference type="PROSITE" id="PS51371">
    <property type="entry name" value="CBS"/>
    <property type="match status" value="1"/>
</dbReference>
<evidence type="ECO:0000256" key="4">
    <source>
        <dbReference type="ARBA" id="ARBA00022989"/>
    </source>
</evidence>
<feature type="transmembrane region" description="Helical" evidence="9">
    <location>
        <begin position="547"/>
        <end position="568"/>
    </location>
</feature>
<evidence type="ECO:0000256" key="1">
    <source>
        <dbReference type="ARBA" id="ARBA00004141"/>
    </source>
</evidence>
<dbReference type="InterPro" id="IPR001807">
    <property type="entry name" value="ClC"/>
</dbReference>
<dbReference type="SUPFAM" id="SSF54631">
    <property type="entry name" value="CBS-domain pair"/>
    <property type="match status" value="1"/>
</dbReference>
<dbReference type="InterPro" id="IPR014743">
    <property type="entry name" value="Cl-channel_core"/>
</dbReference>
<dbReference type="Gene3D" id="1.10.3080.10">
    <property type="entry name" value="Clc chloride channel"/>
    <property type="match status" value="1"/>
</dbReference>
<dbReference type="InterPro" id="IPR046342">
    <property type="entry name" value="CBS_dom_sf"/>
</dbReference>
<dbReference type="GO" id="GO:0005769">
    <property type="term" value="C:early endosome"/>
    <property type="evidence" value="ECO:0007669"/>
    <property type="project" value="TreeGrafter"/>
</dbReference>
<dbReference type="RefSeq" id="XP_067491202.1">
    <property type="nucleotide sequence ID" value="XM_067632988.1"/>
</dbReference>
<evidence type="ECO:0000256" key="3">
    <source>
        <dbReference type="ARBA" id="ARBA00022692"/>
    </source>
</evidence>
<protein>
    <recommendedName>
        <fullName evidence="9">Chloride channel protein</fullName>
    </recommendedName>
</protein>
<dbReference type="FunFam" id="1.10.3080.10:FF:000013">
    <property type="entry name" value="Voltage-gated chloride channel (ClcA)"/>
    <property type="match status" value="1"/>
</dbReference>
<dbReference type="GO" id="GO:0005886">
    <property type="term" value="C:plasma membrane"/>
    <property type="evidence" value="ECO:0007669"/>
    <property type="project" value="TreeGrafter"/>
</dbReference>
<feature type="transmembrane region" description="Helical" evidence="9">
    <location>
        <begin position="509"/>
        <end position="526"/>
    </location>
</feature>
<reference evidence="12 13" key="1">
    <citation type="submission" date="2019-01" db="EMBL/GenBank/DDBJ databases">
        <title>Intercellular communication is required for trap formation in the nematode-trapping fungus Duddingtonia flagrans.</title>
        <authorList>
            <person name="Youssar L."/>
            <person name="Wernet V."/>
            <person name="Hensel N."/>
            <person name="Hildebrandt H.-G."/>
            <person name="Fischer R."/>
        </authorList>
    </citation>
    <scope>NUCLEOTIDE SEQUENCE [LARGE SCALE GENOMIC DNA]</scope>
    <source>
        <strain evidence="12 13">CBS H-5679</strain>
    </source>
</reference>
<evidence type="ECO:0000313" key="13">
    <source>
        <dbReference type="Proteomes" id="UP000283090"/>
    </source>
</evidence>
<dbReference type="SUPFAM" id="SSF81340">
    <property type="entry name" value="Clc chloride channel"/>
    <property type="match status" value="1"/>
</dbReference>
<evidence type="ECO:0000256" key="10">
    <source>
        <dbReference type="SAM" id="MobiDB-lite"/>
    </source>
</evidence>
<dbReference type="EMBL" id="SAEB01000006">
    <property type="protein sequence ID" value="RVD85658.1"/>
    <property type="molecule type" value="Genomic_DNA"/>
</dbReference>
<dbReference type="PRINTS" id="PR00762">
    <property type="entry name" value="CLCHANNEL"/>
</dbReference>
<organism evidence="12 13">
    <name type="scientific">Arthrobotrys flagrans</name>
    <name type="common">Nematode-trapping fungus</name>
    <name type="synonym">Trichothecium flagrans</name>
    <dbReference type="NCBI Taxonomy" id="97331"/>
    <lineage>
        <taxon>Eukaryota</taxon>
        <taxon>Fungi</taxon>
        <taxon>Dikarya</taxon>
        <taxon>Ascomycota</taxon>
        <taxon>Pezizomycotina</taxon>
        <taxon>Orbiliomycetes</taxon>
        <taxon>Orbiliales</taxon>
        <taxon>Orbiliaceae</taxon>
        <taxon>Arthrobotrys</taxon>
    </lineage>
</organism>
<feature type="transmembrane region" description="Helical" evidence="9">
    <location>
        <begin position="671"/>
        <end position="693"/>
    </location>
</feature>
<evidence type="ECO:0000256" key="6">
    <source>
        <dbReference type="ARBA" id="ARBA00023136"/>
    </source>
</evidence>
<feature type="compositionally biased region" description="Polar residues" evidence="10">
    <location>
        <begin position="158"/>
        <end position="177"/>
    </location>
</feature>
<dbReference type="OrthoDB" id="44789at2759"/>
<evidence type="ECO:0000256" key="9">
    <source>
        <dbReference type="RuleBase" id="RU361221"/>
    </source>
</evidence>
<feature type="transmembrane region" description="Helical" evidence="9">
    <location>
        <begin position="332"/>
        <end position="355"/>
    </location>
</feature>
<keyword evidence="3 9" id="KW-0812">Transmembrane</keyword>
<keyword evidence="4 9" id="KW-1133">Transmembrane helix</keyword>
<feature type="domain" description="CBS" evidence="11">
    <location>
        <begin position="902"/>
        <end position="959"/>
    </location>
</feature>
<dbReference type="GeneID" id="93586282"/>
<dbReference type="GO" id="GO:0005794">
    <property type="term" value="C:Golgi apparatus"/>
    <property type="evidence" value="ECO:0007669"/>
    <property type="project" value="TreeGrafter"/>
</dbReference>
<keyword evidence="2 9" id="KW-0813">Transport</keyword>
<keyword evidence="13" id="KW-1185">Reference proteome</keyword>
<feature type="transmembrane region" description="Helical" evidence="9">
    <location>
        <begin position="473"/>
        <end position="497"/>
    </location>
</feature>
<feature type="transmembrane region" description="Helical" evidence="9">
    <location>
        <begin position="588"/>
        <end position="605"/>
    </location>
</feature>
<keyword evidence="8" id="KW-0129">CBS domain</keyword>
<comment type="similarity">
    <text evidence="9">Belongs to the chloride channel (TC 2.A.49) family.</text>
</comment>
<keyword evidence="6 9" id="KW-0472">Membrane</keyword>
<feature type="region of interest" description="Disordered" evidence="10">
    <location>
        <begin position="108"/>
        <end position="177"/>
    </location>
</feature>
<feature type="transmembrane region" description="Helical" evidence="9">
    <location>
        <begin position="251"/>
        <end position="277"/>
    </location>
</feature>